<dbReference type="Proteomes" id="UP000265618">
    <property type="component" value="Unassembled WGS sequence"/>
</dbReference>
<dbReference type="Pfam" id="PF00169">
    <property type="entry name" value="PH"/>
    <property type="match status" value="1"/>
</dbReference>
<evidence type="ECO:0000259" key="2">
    <source>
        <dbReference type="PROSITE" id="PS50003"/>
    </source>
</evidence>
<sequence length="337" mass="38859">GRPVMFMKMDKLPKDMKEIAVDCLVAMIYCFELMNQYPPHVPCVFFMDMKGIKMSNIDMRFEKSSGELVMDFYDYRSSGPMPITHMPWWMRMFMKACAGWIPDGLMDKLLVVKDLKSLETNLPLDRIPKEFGGLSDFDQEAFNRWREEVEGVDRNAPPTHTVDMRLLRAWNLSFNEPAGTIEAVKKGTGYKKTRSNRWKKYYFVLDEGILFYYKNKKARTSNNGIMMEETLVHSGEEAQSRSIRAKIPAKKRLDKNGDSKIVVLEVIDREYFFDFVTAQEAQEWAAVMTQSGEDERTKRGTAIEGDFGSAAGMQADIGECRDMADLEEEEEDHDAVE</sequence>
<feature type="region of interest" description="Disordered" evidence="1">
    <location>
        <begin position="289"/>
        <end position="308"/>
    </location>
</feature>
<feature type="non-terminal residue" evidence="4">
    <location>
        <position position="1"/>
    </location>
</feature>
<dbReference type="InterPro" id="IPR011993">
    <property type="entry name" value="PH-like_dom_sf"/>
</dbReference>
<organism evidence="4 5">
    <name type="scientific">Kipferlia bialata</name>
    <dbReference type="NCBI Taxonomy" id="797122"/>
    <lineage>
        <taxon>Eukaryota</taxon>
        <taxon>Metamonada</taxon>
        <taxon>Carpediemonas-like organisms</taxon>
        <taxon>Kipferlia</taxon>
    </lineage>
</organism>
<feature type="domain" description="PH" evidence="2">
    <location>
        <begin position="182"/>
        <end position="293"/>
    </location>
</feature>
<dbReference type="InterPro" id="IPR001251">
    <property type="entry name" value="CRAL-TRIO_dom"/>
</dbReference>
<evidence type="ECO:0000256" key="1">
    <source>
        <dbReference type="SAM" id="MobiDB-lite"/>
    </source>
</evidence>
<evidence type="ECO:0000313" key="4">
    <source>
        <dbReference type="EMBL" id="GIQ85891.1"/>
    </source>
</evidence>
<dbReference type="Pfam" id="PF00650">
    <property type="entry name" value="CRAL_TRIO"/>
    <property type="match status" value="1"/>
</dbReference>
<dbReference type="AlphaFoldDB" id="A0A9K3CZ31"/>
<dbReference type="PROSITE" id="PS50191">
    <property type="entry name" value="CRAL_TRIO"/>
    <property type="match status" value="1"/>
</dbReference>
<dbReference type="SUPFAM" id="SSF52087">
    <property type="entry name" value="CRAL/TRIO domain"/>
    <property type="match status" value="1"/>
</dbReference>
<accession>A0A9K3CZ31</accession>
<dbReference type="SMART" id="SM00233">
    <property type="entry name" value="PH"/>
    <property type="match status" value="1"/>
</dbReference>
<dbReference type="EMBL" id="BDIP01002192">
    <property type="protein sequence ID" value="GIQ85891.1"/>
    <property type="molecule type" value="Genomic_DNA"/>
</dbReference>
<dbReference type="InterPro" id="IPR036865">
    <property type="entry name" value="CRAL-TRIO_dom_sf"/>
</dbReference>
<comment type="caution">
    <text evidence="4">The sequence shown here is derived from an EMBL/GenBank/DDBJ whole genome shotgun (WGS) entry which is preliminary data.</text>
</comment>
<feature type="domain" description="CRAL-TRIO" evidence="3">
    <location>
        <begin position="1"/>
        <end position="139"/>
    </location>
</feature>
<evidence type="ECO:0000313" key="5">
    <source>
        <dbReference type="Proteomes" id="UP000265618"/>
    </source>
</evidence>
<dbReference type="Gene3D" id="2.30.29.30">
    <property type="entry name" value="Pleckstrin-homology domain (PH domain)/Phosphotyrosine-binding domain (PTB)"/>
    <property type="match status" value="1"/>
</dbReference>
<dbReference type="CDD" id="cd00821">
    <property type="entry name" value="PH"/>
    <property type="match status" value="1"/>
</dbReference>
<keyword evidence="5" id="KW-1185">Reference proteome</keyword>
<reference evidence="4 5" key="1">
    <citation type="journal article" date="2018" name="PLoS ONE">
        <title>The draft genome of Kipferlia bialata reveals reductive genome evolution in fornicate parasites.</title>
        <authorList>
            <person name="Tanifuji G."/>
            <person name="Takabayashi S."/>
            <person name="Kume K."/>
            <person name="Takagi M."/>
            <person name="Nakayama T."/>
            <person name="Kamikawa R."/>
            <person name="Inagaki Y."/>
            <person name="Hashimoto T."/>
        </authorList>
    </citation>
    <scope>NUCLEOTIDE SEQUENCE [LARGE SCALE GENOMIC DNA]</scope>
    <source>
        <strain evidence="4">NY0173</strain>
    </source>
</reference>
<evidence type="ECO:0008006" key="6">
    <source>
        <dbReference type="Google" id="ProtNLM"/>
    </source>
</evidence>
<dbReference type="Gene3D" id="3.40.525.10">
    <property type="entry name" value="CRAL-TRIO lipid binding domain"/>
    <property type="match status" value="1"/>
</dbReference>
<name>A0A9K3CZ31_9EUKA</name>
<dbReference type="SUPFAM" id="SSF50729">
    <property type="entry name" value="PH domain-like"/>
    <property type="match status" value="1"/>
</dbReference>
<proteinExistence type="predicted"/>
<protein>
    <recommendedName>
        <fullName evidence="6">PH domain-containing protein</fullName>
    </recommendedName>
</protein>
<evidence type="ECO:0000259" key="3">
    <source>
        <dbReference type="PROSITE" id="PS50191"/>
    </source>
</evidence>
<dbReference type="PROSITE" id="PS50003">
    <property type="entry name" value="PH_DOMAIN"/>
    <property type="match status" value="1"/>
</dbReference>
<dbReference type="InterPro" id="IPR001849">
    <property type="entry name" value="PH_domain"/>
</dbReference>
<gene>
    <name evidence="4" type="ORF">KIPB_007636</name>
</gene>
<dbReference type="CDD" id="cd00170">
    <property type="entry name" value="SEC14"/>
    <property type="match status" value="1"/>
</dbReference>